<gene>
    <name evidence="11" type="primary">kdpC</name>
    <name evidence="12" type="ORF">SM0020_00870</name>
</gene>
<evidence type="ECO:0000256" key="8">
    <source>
        <dbReference type="ARBA" id="ARBA00022989"/>
    </source>
</evidence>
<dbReference type="PANTHER" id="PTHR30042">
    <property type="entry name" value="POTASSIUM-TRANSPORTING ATPASE C CHAIN"/>
    <property type="match status" value="1"/>
</dbReference>
<keyword evidence="4 11" id="KW-0812">Transmembrane</keyword>
<dbReference type="NCBIfam" id="NF001454">
    <property type="entry name" value="PRK00315.1"/>
    <property type="match status" value="1"/>
</dbReference>
<dbReference type="GO" id="GO:0008556">
    <property type="term" value="F:P-type potassium transmembrane transporter activity"/>
    <property type="evidence" value="ECO:0007669"/>
    <property type="project" value="InterPro"/>
</dbReference>
<keyword evidence="5 11" id="KW-0547">Nucleotide-binding</keyword>
<keyword evidence="3 11" id="KW-0633">Potassium transport</keyword>
<keyword evidence="8 11" id="KW-1133">Transmembrane helix</keyword>
<evidence type="ECO:0000313" key="12">
    <source>
        <dbReference type="EMBL" id="EHK80011.1"/>
    </source>
</evidence>
<evidence type="ECO:0000256" key="11">
    <source>
        <dbReference type="HAMAP-Rule" id="MF_00276"/>
    </source>
</evidence>
<keyword evidence="1 11" id="KW-0813">Transport</keyword>
<evidence type="ECO:0000256" key="5">
    <source>
        <dbReference type="ARBA" id="ARBA00022741"/>
    </source>
</evidence>
<comment type="function">
    <text evidence="11">Part of the high-affinity ATP-driven potassium transport (or Kdp) system, which catalyzes the hydrolysis of ATP coupled with the electrogenic transport of potassium into the cytoplasm. This subunit acts as a catalytic chaperone that increases the ATP-binding affinity of the ATP-hydrolyzing subunit KdpB by the formation of a transient KdpB/KdpC/ATP ternary complex.</text>
</comment>
<evidence type="ECO:0000256" key="1">
    <source>
        <dbReference type="ARBA" id="ARBA00022448"/>
    </source>
</evidence>
<name>H0FSR1_RHIML</name>
<dbReference type="PANTHER" id="PTHR30042:SF2">
    <property type="entry name" value="POTASSIUM-TRANSPORTING ATPASE KDPC SUBUNIT"/>
    <property type="match status" value="1"/>
</dbReference>
<evidence type="ECO:0000256" key="4">
    <source>
        <dbReference type="ARBA" id="ARBA00022692"/>
    </source>
</evidence>
<dbReference type="GO" id="GO:0005524">
    <property type="term" value="F:ATP binding"/>
    <property type="evidence" value="ECO:0007669"/>
    <property type="project" value="UniProtKB-UniRule"/>
</dbReference>
<evidence type="ECO:0000256" key="3">
    <source>
        <dbReference type="ARBA" id="ARBA00022538"/>
    </source>
</evidence>
<keyword evidence="6 11" id="KW-0067">ATP-binding</keyword>
<dbReference type="HAMAP" id="MF_00276">
    <property type="entry name" value="KdpC"/>
    <property type="match status" value="1"/>
</dbReference>
<keyword evidence="9 11" id="KW-0406">Ion transport</keyword>
<comment type="similarity">
    <text evidence="11">Belongs to the KdpC family.</text>
</comment>
<protein>
    <recommendedName>
        <fullName evidence="11">Potassium-transporting ATPase KdpC subunit</fullName>
    </recommendedName>
    <alternativeName>
        <fullName evidence="11">ATP phosphohydrolase [potassium-transporting] C chain</fullName>
    </alternativeName>
    <alternativeName>
        <fullName evidence="11">Potassium-binding and translocating subunit C</fullName>
    </alternativeName>
    <alternativeName>
        <fullName evidence="11">Potassium-translocating ATPase C chain</fullName>
    </alternativeName>
</protein>
<reference evidence="12 13" key="1">
    <citation type="journal article" date="2012" name="J. Bacteriol.">
        <title>Draft Genome Sequence of Sinorhizobium meliloti CCNWSX0020, a Nitrogen-Fixing Symbiont with Copper Tolerance Capability Isolated from Lead-Zinc Mine Tailings.</title>
        <authorList>
            <person name="Li Z."/>
            <person name="Ma Z."/>
            <person name="Hao X."/>
            <person name="Wei G."/>
        </authorList>
    </citation>
    <scope>NUCLEOTIDE SEQUENCE [LARGE SCALE GENOMIC DNA]</scope>
    <source>
        <strain evidence="12 13">CCNWSX0020</strain>
    </source>
</reference>
<dbReference type="PATRIC" id="fig|1107881.3.peg.177"/>
<dbReference type="AlphaFoldDB" id="H0FSR1"/>
<evidence type="ECO:0000256" key="9">
    <source>
        <dbReference type="ARBA" id="ARBA00023065"/>
    </source>
</evidence>
<dbReference type="Pfam" id="PF02669">
    <property type="entry name" value="KdpC"/>
    <property type="match status" value="1"/>
</dbReference>
<organism evidence="12 13">
    <name type="scientific">Sinorhizobium meliloti CCNWSX0020</name>
    <dbReference type="NCBI Taxonomy" id="1107881"/>
    <lineage>
        <taxon>Bacteria</taxon>
        <taxon>Pseudomonadati</taxon>
        <taxon>Pseudomonadota</taxon>
        <taxon>Alphaproteobacteria</taxon>
        <taxon>Hyphomicrobiales</taxon>
        <taxon>Rhizobiaceae</taxon>
        <taxon>Sinorhizobium/Ensifer group</taxon>
        <taxon>Sinorhizobium</taxon>
    </lineage>
</organism>
<comment type="subunit">
    <text evidence="11">The system is composed of three essential subunits: KdpA, KdpB and KdpC.</text>
</comment>
<dbReference type="NCBIfam" id="TIGR00681">
    <property type="entry name" value="kdpC"/>
    <property type="match status" value="1"/>
</dbReference>
<keyword evidence="7 11" id="KW-0630">Potassium</keyword>
<dbReference type="GO" id="GO:0005886">
    <property type="term" value="C:plasma membrane"/>
    <property type="evidence" value="ECO:0007669"/>
    <property type="project" value="UniProtKB-SubCell"/>
</dbReference>
<dbReference type="EMBL" id="AGVV01000001">
    <property type="protein sequence ID" value="EHK80011.1"/>
    <property type="molecule type" value="Genomic_DNA"/>
</dbReference>
<evidence type="ECO:0000256" key="2">
    <source>
        <dbReference type="ARBA" id="ARBA00022475"/>
    </source>
</evidence>
<evidence type="ECO:0000256" key="7">
    <source>
        <dbReference type="ARBA" id="ARBA00022958"/>
    </source>
</evidence>
<comment type="subcellular location">
    <subcellularLocation>
        <location evidence="11">Cell membrane</location>
        <topology evidence="11">Single-pass membrane protein</topology>
    </subcellularLocation>
</comment>
<evidence type="ECO:0000256" key="10">
    <source>
        <dbReference type="ARBA" id="ARBA00023136"/>
    </source>
</evidence>
<evidence type="ECO:0000256" key="6">
    <source>
        <dbReference type="ARBA" id="ARBA00022840"/>
    </source>
</evidence>
<keyword evidence="10 11" id="KW-0472">Membrane</keyword>
<evidence type="ECO:0000313" key="13">
    <source>
        <dbReference type="Proteomes" id="UP000004038"/>
    </source>
</evidence>
<dbReference type="PIRSF" id="PIRSF001296">
    <property type="entry name" value="K_ATPase_KdpC"/>
    <property type="match status" value="1"/>
</dbReference>
<sequence length="191" mass="19880">MIMLNQLRPALVLTFALTLITGLGYPLLITGVAQALMPAEANGSLVRKGSVLVGSHLIGQNFASEKYFWPRPSATGPEPYNAGASSGSNLGTTSGKLKERVRADIERLRAAGMGGAIPADAGMASASGLDPHISPEFARVQIARVAKARGLPEGDVGALVDRATQGRLFGIVGEPRVNVLELNLALDAPRT</sequence>
<dbReference type="InterPro" id="IPR003820">
    <property type="entry name" value="KdpC"/>
</dbReference>
<keyword evidence="2 11" id="KW-1003">Cell membrane</keyword>
<accession>H0FSR1</accession>
<proteinExistence type="inferred from homology"/>
<dbReference type="Proteomes" id="UP000004038">
    <property type="component" value="Unassembled WGS sequence"/>
</dbReference>